<sequence length="164" mass="19072">MPDHRKLLLVCVLVLTAILFIDLLLVREYLPEHIPGTPINVFGLFIIVCWEVLFHVVFRRILKQHDYISVLYLTVFACLIVLFSEILFQTYRQLAFDETYTDQDRIRIFLIAVIGMPLFAAALAFPVAVDIKYKKRWLTTMLYAVLGASCYFAMPYVLSFIRGE</sequence>
<feature type="transmembrane region" description="Helical" evidence="1">
    <location>
        <begin position="108"/>
        <end position="129"/>
    </location>
</feature>
<keyword evidence="1" id="KW-0812">Transmembrane</keyword>
<evidence type="ECO:0000313" key="2">
    <source>
        <dbReference type="EMBL" id="OQP42441.1"/>
    </source>
</evidence>
<keyword evidence="3" id="KW-1185">Reference proteome</keyword>
<name>A0ABX3NPQ8_9BACT</name>
<proteinExistence type="predicted"/>
<feature type="transmembrane region" description="Helical" evidence="1">
    <location>
        <begin position="38"/>
        <end position="58"/>
    </location>
</feature>
<organism evidence="2 3">
    <name type="scientific">Niastella koreensis</name>
    <dbReference type="NCBI Taxonomy" id="354356"/>
    <lineage>
        <taxon>Bacteria</taxon>
        <taxon>Pseudomonadati</taxon>
        <taxon>Bacteroidota</taxon>
        <taxon>Chitinophagia</taxon>
        <taxon>Chitinophagales</taxon>
        <taxon>Chitinophagaceae</taxon>
        <taxon>Niastella</taxon>
    </lineage>
</organism>
<evidence type="ECO:0000313" key="3">
    <source>
        <dbReference type="Proteomes" id="UP000192277"/>
    </source>
</evidence>
<feature type="transmembrane region" description="Helical" evidence="1">
    <location>
        <begin position="70"/>
        <end position="88"/>
    </location>
</feature>
<comment type="caution">
    <text evidence="2">The sequence shown here is derived from an EMBL/GenBank/DDBJ whole genome shotgun (WGS) entry which is preliminary data.</text>
</comment>
<feature type="transmembrane region" description="Helical" evidence="1">
    <location>
        <begin position="7"/>
        <end position="26"/>
    </location>
</feature>
<reference evidence="2 3" key="1">
    <citation type="submission" date="2016-04" db="EMBL/GenBank/DDBJ databases">
        <authorList>
            <person name="Chen L."/>
            <person name="Zhuang W."/>
            <person name="Wang G."/>
        </authorList>
    </citation>
    <scope>NUCLEOTIDE SEQUENCE [LARGE SCALE GENOMIC DNA]</scope>
    <source>
        <strain evidence="3">GR20</strain>
    </source>
</reference>
<accession>A0ABX3NPQ8</accession>
<feature type="transmembrane region" description="Helical" evidence="1">
    <location>
        <begin position="141"/>
        <end position="161"/>
    </location>
</feature>
<gene>
    <name evidence="2" type="ORF">A4D02_12785</name>
</gene>
<evidence type="ECO:0000256" key="1">
    <source>
        <dbReference type="SAM" id="Phobius"/>
    </source>
</evidence>
<dbReference type="Proteomes" id="UP000192277">
    <property type="component" value="Unassembled WGS sequence"/>
</dbReference>
<dbReference type="EMBL" id="LWBO01000044">
    <property type="protein sequence ID" value="OQP42441.1"/>
    <property type="molecule type" value="Genomic_DNA"/>
</dbReference>
<keyword evidence="1" id="KW-0472">Membrane</keyword>
<protein>
    <submittedName>
        <fullName evidence="2">Uncharacterized protein</fullName>
    </submittedName>
</protein>
<keyword evidence="1" id="KW-1133">Transmembrane helix</keyword>